<keyword evidence="3" id="KW-1185">Reference proteome</keyword>
<keyword evidence="1" id="KW-0812">Transmembrane</keyword>
<dbReference type="InterPro" id="IPR027463">
    <property type="entry name" value="AcrB_DN_DC_subdom"/>
</dbReference>
<feature type="transmembrane region" description="Helical" evidence="1">
    <location>
        <begin position="332"/>
        <end position="351"/>
    </location>
</feature>
<dbReference type="SUPFAM" id="SSF82693">
    <property type="entry name" value="Multidrug efflux transporter AcrB pore domain, PN1, PN2, PC1 and PC2 subdomains"/>
    <property type="match status" value="3"/>
</dbReference>
<dbReference type="GO" id="GO:0005886">
    <property type="term" value="C:plasma membrane"/>
    <property type="evidence" value="ECO:0007669"/>
    <property type="project" value="TreeGrafter"/>
</dbReference>
<feature type="transmembrane region" description="Helical" evidence="1">
    <location>
        <begin position="384"/>
        <end position="409"/>
    </location>
</feature>
<evidence type="ECO:0000313" key="3">
    <source>
        <dbReference type="Proteomes" id="UP000010809"/>
    </source>
</evidence>
<dbReference type="Gene3D" id="3.30.70.1320">
    <property type="entry name" value="Multidrug efflux transporter AcrB pore domain like"/>
    <property type="match status" value="1"/>
</dbReference>
<dbReference type="GO" id="GO:0042910">
    <property type="term" value="F:xenobiotic transmembrane transporter activity"/>
    <property type="evidence" value="ECO:0007669"/>
    <property type="project" value="TreeGrafter"/>
</dbReference>
<dbReference type="InterPro" id="IPR001036">
    <property type="entry name" value="Acrflvin-R"/>
</dbReference>
<sequence length="1030" mass="110405">MINPARLTVHRPVMTGMATLIVILLGLAALTRLPVDLLPDITYPVLTVTTAYPNAGPEEVEQLVTRPIEQAAAAITGAREIRSTSSEGSSNVRVQFGWGTDLREAVDDLRDRLARIASQLPEGADQPLVRQFDTQASPIMQLGVGSALDPIQLRALIDNRIAPRFERLPGVAAVDVRGGLEREIRIEVHPERLQALGIGLDTVRSALQEASVVSPGGPVVEGRREFRLRTEAQFRDLEEIANTVVRRDETGPVRLFQIADIRDTHQRPTRTFRVDGADGMVLAIRKLADANTVDVAAAVRAEVRRIERDFPQVAIQIPSDGSRFISRSIANLGQAILYGSALAVLVLLAFLRNLRFTLVAATAIPISVIATFGLVYFGGLTLNLMTLGGIALGVGLMVDNAIVVIESIARNREENPGLGIPEAAIKGTGQVSAAIVASTLTTLAIFLPLFFAEELAGQLFKPLAAVVAFALAVSLIASLTLVPMLMARRMLHSASAATATPHGLERTYLRLLEPALRHPWWVVLASLALLLFALQGYRGVGTEFLPATDEGDIRINLSMEPGTRLEVLDAVTREVEATVRERVPEAQHMVTSIGASAFGFGSPSSSNLRLNVGPRDARDRSSEEIAAALRQAIGQPPGVTVRVRASGGIFMRGFGRGDDTERLSIEVRGFDRVAMNAVALAFGEAVEDIPGVTDVRVGDDGGQPEFLTRIDRARAADLGVDVRSIAQAIETAIGGSRAGQLRTGGTETRIWVQVQDAEHRRLDELLNLTVAGAGAGGERIPLRSLVRFEPVIGPSSIQRREQARIATLFVNVAERPLGDIAADVRAALAQIPLPDEVDYQVSGDIEEQEAAFSELFLGTVLAILLVYMVMASLYESLRDPLIVMFSVPLAAIGVVLALRLTGTTLNVQSLIGVMLLVGIVVNNAILLVDRMARLQRGEGRAVRDAVLLAARQRLRPILMTTLTTILALVPLSLGLGEGGEAQAPMARVVIGGLISSTLITLFLIPALYLIVHRTATATAAPVVPPSRETA</sequence>
<protein>
    <submittedName>
        <fullName evidence="2">Acriflavin resistance protein</fullName>
    </submittedName>
</protein>
<feature type="transmembrane region" description="Helical" evidence="1">
    <location>
        <begin position="358"/>
        <end position="378"/>
    </location>
</feature>
<feature type="transmembrane region" description="Helical" evidence="1">
    <location>
        <begin position="957"/>
        <end position="976"/>
    </location>
</feature>
<feature type="transmembrane region" description="Helical" evidence="1">
    <location>
        <begin position="520"/>
        <end position="537"/>
    </location>
</feature>
<proteinExistence type="predicted"/>
<feature type="transmembrane region" description="Helical" evidence="1">
    <location>
        <begin position="881"/>
        <end position="901"/>
    </location>
</feature>
<accession>L0E024</accession>
<dbReference type="HOGENOM" id="CLU_002755_1_2_6"/>
<name>L0E024_THIND</name>
<dbReference type="Gene3D" id="1.20.1640.10">
    <property type="entry name" value="Multidrug efflux transporter AcrB transmembrane domain"/>
    <property type="match status" value="2"/>
</dbReference>
<organism evidence="2 3">
    <name type="scientific">Thioalkalivibrio nitratireducens (strain DSM 14787 / UNIQEM 213 / ALEN2)</name>
    <dbReference type="NCBI Taxonomy" id="1255043"/>
    <lineage>
        <taxon>Bacteria</taxon>
        <taxon>Pseudomonadati</taxon>
        <taxon>Pseudomonadota</taxon>
        <taxon>Gammaproteobacteria</taxon>
        <taxon>Chromatiales</taxon>
        <taxon>Ectothiorhodospiraceae</taxon>
        <taxon>Thioalkalivibrio</taxon>
    </lineage>
</organism>
<dbReference type="Gene3D" id="3.30.70.1440">
    <property type="entry name" value="Multidrug efflux transporter AcrB pore domain"/>
    <property type="match status" value="1"/>
</dbReference>
<dbReference type="Gene3D" id="3.30.2090.10">
    <property type="entry name" value="Multidrug efflux transporter AcrB TolC docking domain, DN and DC subdomains"/>
    <property type="match status" value="2"/>
</dbReference>
<feature type="transmembrane region" description="Helical" evidence="1">
    <location>
        <begin position="907"/>
        <end position="928"/>
    </location>
</feature>
<dbReference type="Gene3D" id="3.30.70.1430">
    <property type="entry name" value="Multidrug efflux transporter AcrB pore domain"/>
    <property type="match status" value="2"/>
</dbReference>
<evidence type="ECO:0000256" key="1">
    <source>
        <dbReference type="SAM" id="Phobius"/>
    </source>
</evidence>
<dbReference type="eggNOG" id="COG0841">
    <property type="taxonomic scope" value="Bacteria"/>
</dbReference>
<dbReference type="PANTHER" id="PTHR32063:SF0">
    <property type="entry name" value="SWARMING MOTILITY PROTEIN SWRC"/>
    <property type="match status" value="1"/>
</dbReference>
<evidence type="ECO:0000313" key="2">
    <source>
        <dbReference type="EMBL" id="AGA34560.1"/>
    </source>
</evidence>
<dbReference type="Proteomes" id="UP000010809">
    <property type="component" value="Chromosome"/>
</dbReference>
<dbReference type="Pfam" id="PF00873">
    <property type="entry name" value="ACR_tran"/>
    <property type="match status" value="1"/>
</dbReference>
<keyword evidence="1" id="KW-1133">Transmembrane helix</keyword>
<dbReference type="PRINTS" id="PR00702">
    <property type="entry name" value="ACRIFLAVINRP"/>
</dbReference>
<dbReference type="SUPFAM" id="SSF82714">
    <property type="entry name" value="Multidrug efflux transporter AcrB TolC docking domain, DN and DC subdomains"/>
    <property type="match status" value="2"/>
</dbReference>
<dbReference type="PANTHER" id="PTHR32063">
    <property type="match status" value="1"/>
</dbReference>
<reference evidence="2" key="1">
    <citation type="submission" date="2015-12" db="EMBL/GenBank/DDBJ databases">
        <authorList>
            <person name="Tikhonova T.V."/>
            <person name="Pavlov A.R."/>
            <person name="Beletsky A.V."/>
            <person name="Mardanov A.V."/>
            <person name="Sorokin D.Y."/>
            <person name="Ravin N.V."/>
            <person name="Popov V.O."/>
        </authorList>
    </citation>
    <scope>NUCLEOTIDE SEQUENCE</scope>
    <source>
        <strain evidence="2">DSM 14787</strain>
    </source>
</reference>
<dbReference type="STRING" id="1255043.TVNIR_2923"/>
<feature type="transmembrane region" description="Helical" evidence="1">
    <location>
        <begin position="430"/>
        <end position="451"/>
    </location>
</feature>
<dbReference type="EMBL" id="CP003989">
    <property type="protein sequence ID" value="AGA34560.1"/>
    <property type="molecule type" value="Genomic_DNA"/>
</dbReference>
<gene>
    <name evidence="2" type="ordered locus">TVNIR_2923</name>
</gene>
<feature type="transmembrane region" description="Helical" evidence="1">
    <location>
        <begin position="855"/>
        <end position="874"/>
    </location>
</feature>
<dbReference type="PATRIC" id="fig|1255043.3.peg.2949"/>
<dbReference type="KEGG" id="tni:TVNIR_2923"/>
<keyword evidence="1" id="KW-0472">Membrane</keyword>
<dbReference type="AlphaFoldDB" id="L0E024"/>
<dbReference type="SUPFAM" id="SSF82866">
    <property type="entry name" value="Multidrug efflux transporter AcrB transmembrane domain"/>
    <property type="match status" value="2"/>
</dbReference>
<feature type="transmembrane region" description="Helical" evidence="1">
    <location>
        <begin position="463"/>
        <end position="485"/>
    </location>
</feature>
<feature type="transmembrane region" description="Helical" evidence="1">
    <location>
        <begin position="988"/>
        <end position="1011"/>
    </location>
</feature>